<evidence type="ECO:0008006" key="3">
    <source>
        <dbReference type="Google" id="ProtNLM"/>
    </source>
</evidence>
<dbReference type="Proteomes" id="UP001172457">
    <property type="component" value="Chromosome 3"/>
</dbReference>
<proteinExistence type="predicted"/>
<dbReference type="AlphaFoldDB" id="A0AA38TAH4"/>
<dbReference type="EMBL" id="JARYMX010000003">
    <property type="protein sequence ID" value="KAJ9557369.1"/>
    <property type="molecule type" value="Genomic_DNA"/>
</dbReference>
<keyword evidence="2" id="KW-1185">Reference proteome</keyword>
<comment type="caution">
    <text evidence="1">The sequence shown here is derived from an EMBL/GenBank/DDBJ whole genome shotgun (WGS) entry which is preliminary data.</text>
</comment>
<name>A0AA38TAH4_9ASTR</name>
<evidence type="ECO:0000313" key="1">
    <source>
        <dbReference type="EMBL" id="KAJ9557369.1"/>
    </source>
</evidence>
<evidence type="ECO:0000313" key="2">
    <source>
        <dbReference type="Proteomes" id="UP001172457"/>
    </source>
</evidence>
<accession>A0AA38TAH4</accession>
<protein>
    <recommendedName>
        <fullName evidence="3">Retrotransposon protein, putative, Ty1-copia subclass</fullName>
    </recommendedName>
</protein>
<reference evidence="1" key="1">
    <citation type="submission" date="2023-03" db="EMBL/GenBank/DDBJ databases">
        <title>Chromosome-scale reference genome and RAD-based genetic map of yellow starthistle (Centaurea solstitialis) reveal putative structural variation and QTLs associated with invader traits.</title>
        <authorList>
            <person name="Reatini B."/>
            <person name="Cang F.A."/>
            <person name="Jiang Q."/>
            <person name="Mckibben M.T.W."/>
            <person name="Barker M.S."/>
            <person name="Rieseberg L.H."/>
            <person name="Dlugosch K.M."/>
        </authorList>
    </citation>
    <scope>NUCLEOTIDE SEQUENCE</scope>
    <source>
        <strain evidence="1">CAN-66</strain>
        <tissue evidence="1">Leaf</tissue>
    </source>
</reference>
<organism evidence="1 2">
    <name type="scientific">Centaurea solstitialis</name>
    <name type="common">yellow star-thistle</name>
    <dbReference type="NCBI Taxonomy" id="347529"/>
    <lineage>
        <taxon>Eukaryota</taxon>
        <taxon>Viridiplantae</taxon>
        <taxon>Streptophyta</taxon>
        <taxon>Embryophyta</taxon>
        <taxon>Tracheophyta</taxon>
        <taxon>Spermatophyta</taxon>
        <taxon>Magnoliopsida</taxon>
        <taxon>eudicotyledons</taxon>
        <taxon>Gunneridae</taxon>
        <taxon>Pentapetalae</taxon>
        <taxon>asterids</taxon>
        <taxon>campanulids</taxon>
        <taxon>Asterales</taxon>
        <taxon>Asteraceae</taxon>
        <taxon>Carduoideae</taxon>
        <taxon>Cardueae</taxon>
        <taxon>Centaureinae</taxon>
        <taxon>Centaurea</taxon>
    </lineage>
</organism>
<gene>
    <name evidence="1" type="ORF">OSB04_011983</name>
</gene>
<sequence>MEEKHSPHRCFQMKDLGEAAYIHGIKIYRNRSKRLIGLSQSTYIDKILKKFRMDESKKGFIPMQHGIVLSKSPSY</sequence>